<keyword evidence="2 4" id="KW-0238">DNA-binding</keyword>
<evidence type="ECO:0000256" key="4">
    <source>
        <dbReference type="PROSITE-ProRule" id="PRU00335"/>
    </source>
</evidence>
<reference evidence="7 8" key="1">
    <citation type="submission" date="2017-06" db="EMBL/GenBank/DDBJ databases">
        <authorList>
            <person name="Kim H.J."/>
            <person name="Triplett B.A."/>
        </authorList>
    </citation>
    <scope>NUCLEOTIDE SEQUENCE [LARGE SCALE GENOMIC DNA]</scope>
    <source>
        <strain evidence="7 8">CGMCC 4.2132</strain>
    </source>
</reference>
<dbReference type="Pfam" id="PF00440">
    <property type="entry name" value="TetR_N"/>
    <property type="match status" value="1"/>
</dbReference>
<dbReference type="InterPro" id="IPR041347">
    <property type="entry name" value="MftR_C"/>
</dbReference>
<gene>
    <name evidence="7" type="ORF">SAMN05216276_10895</name>
</gene>
<dbReference type="Pfam" id="PF17754">
    <property type="entry name" value="TetR_C_14"/>
    <property type="match status" value="1"/>
</dbReference>
<keyword evidence="1" id="KW-0805">Transcription regulation</keyword>
<dbReference type="EMBL" id="FZOD01000089">
    <property type="protein sequence ID" value="SNT62213.1"/>
    <property type="molecule type" value="Genomic_DNA"/>
</dbReference>
<dbReference type="Proteomes" id="UP000198282">
    <property type="component" value="Unassembled WGS sequence"/>
</dbReference>
<keyword evidence="5" id="KW-1133">Transmembrane helix</keyword>
<keyword evidence="5" id="KW-0472">Membrane</keyword>
<evidence type="ECO:0000313" key="7">
    <source>
        <dbReference type="EMBL" id="SNT62213.1"/>
    </source>
</evidence>
<dbReference type="RefSeq" id="WP_179282565.1">
    <property type="nucleotide sequence ID" value="NZ_FZOD01000089.1"/>
</dbReference>
<evidence type="ECO:0000259" key="6">
    <source>
        <dbReference type="PROSITE" id="PS50977"/>
    </source>
</evidence>
<evidence type="ECO:0000313" key="8">
    <source>
        <dbReference type="Proteomes" id="UP000198282"/>
    </source>
</evidence>
<dbReference type="Gene3D" id="1.10.357.10">
    <property type="entry name" value="Tetracycline Repressor, domain 2"/>
    <property type="match status" value="1"/>
</dbReference>
<keyword evidence="8" id="KW-1185">Reference proteome</keyword>
<organism evidence="7 8">
    <name type="scientific">Streptosporangium subroseum</name>
    <dbReference type="NCBI Taxonomy" id="106412"/>
    <lineage>
        <taxon>Bacteria</taxon>
        <taxon>Bacillati</taxon>
        <taxon>Actinomycetota</taxon>
        <taxon>Actinomycetes</taxon>
        <taxon>Streptosporangiales</taxon>
        <taxon>Streptosporangiaceae</taxon>
        <taxon>Streptosporangium</taxon>
    </lineage>
</organism>
<dbReference type="Gene3D" id="1.10.10.60">
    <property type="entry name" value="Homeodomain-like"/>
    <property type="match status" value="1"/>
</dbReference>
<dbReference type="AlphaFoldDB" id="A0A239P620"/>
<dbReference type="PANTHER" id="PTHR30055:SF238">
    <property type="entry name" value="MYCOFACTOCIN BIOSYNTHESIS TRANSCRIPTIONAL REGULATOR MFTR-RELATED"/>
    <property type="match status" value="1"/>
</dbReference>
<dbReference type="PANTHER" id="PTHR30055">
    <property type="entry name" value="HTH-TYPE TRANSCRIPTIONAL REGULATOR RUTR"/>
    <property type="match status" value="1"/>
</dbReference>
<dbReference type="InterPro" id="IPR009057">
    <property type="entry name" value="Homeodomain-like_sf"/>
</dbReference>
<sequence>MGLRERKKEETRIALSWAAIKLTVERGFDNVKVEDIAAEAGVSHRTFNNYFSSKGEAIAARHFDRAVQIADELRSRPDGESLWEAITNAVFARFALGMQEAERPADERWIAGVKLMSQHSEHRGEFLKAHTAAQEALAAAVAERTGTNVDRDLYPHLVAGAVGAAMLAAIHLWLHGDAPAPFEELLRDALGQVAAGLPTP</sequence>
<evidence type="ECO:0000256" key="1">
    <source>
        <dbReference type="ARBA" id="ARBA00023015"/>
    </source>
</evidence>
<accession>A0A239P620</accession>
<feature type="DNA-binding region" description="H-T-H motif" evidence="4">
    <location>
        <begin position="32"/>
        <end position="51"/>
    </location>
</feature>
<dbReference type="PROSITE" id="PS50977">
    <property type="entry name" value="HTH_TETR_2"/>
    <property type="match status" value="1"/>
</dbReference>
<keyword evidence="5" id="KW-0812">Transmembrane</keyword>
<protein>
    <submittedName>
        <fullName evidence="7">Transcriptional regulator, TetR family</fullName>
    </submittedName>
</protein>
<dbReference type="InterPro" id="IPR001647">
    <property type="entry name" value="HTH_TetR"/>
</dbReference>
<dbReference type="InterPro" id="IPR050109">
    <property type="entry name" value="HTH-type_TetR-like_transc_reg"/>
</dbReference>
<keyword evidence="3" id="KW-0804">Transcription</keyword>
<evidence type="ECO:0000256" key="3">
    <source>
        <dbReference type="ARBA" id="ARBA00023163"/>
    </source>
</evidence>
<name>A0A239P620_9ACTN</name>
<feature type="transmembrane region" description="Helical" evidence="5">
    <location>
        <begin position="153"/>
        <end position="174"/>
    </location>
</feature>
<dbReference type="SUPFAM" id="SSF46689">
    <property type="entry name" value="Homeodomain-like"/>
    <property type="match status" value="1"/>
</dbReference>
<dbReference type="GO" id="GO:0000976">
    <property type="term" value="F:transcription cis-regulatory region binding"/>
    <property type="evidence" value="ECO:0007669"/>
    <property type="project" value="TreeGrafter"/>
</dbReference>
<proteinExistence type="predicted"/>
<evidence type="ECO:0000256" key="5">
    <source>
        <dbReference type="SAM" id="Phobius"/>
    </source>
</evidence>
<dbReference type="GO" id="GO:0003700">
    <property type="term" value="F:DNA-binding transcription factor activity"/>
    <property type="evidence" value="ECO:0007669"/>
    <property type="project" value="TreeGrafter"/>
</dbReference>
<feature type="domain" description="HTH tetR-type" evidence="6">
    <location>
        <begin position="9"/>
        <end position="69"/>
    </location>
</feature>
<evidence type="ECO:0000256" key="2">
    <source>
        <dbReference type="ARBA" id="ARBA00023125"/>
    </source>
</evidence>